<evidence type="ECO:0000256" key="4">
    <source>
        <dbReference type="ARBA" id="ARBA00022741"/>
    </source>
</evidence>
<dbReference type="PANTHER" id="PTHR33463:SF198">
    <property type="entry name" value="RPP4C3"/>
    <property type="match status" value="1"/>
</dbReference>
<dbReference type="Gene3D" id="1.10.8.430">
    <property type="entry name" value="Helical domain of apoptotic protease-activating factors"/>
    <property type="match status" value="1"/>
</dbReference>
<sequence>MEFLSIFVDKVTDCLIQPVARGIGYLFYYKSNIKSMDDESQKLEDIRIGVHQRAEADQRNLQVISPNVEAWFTSVNATTADVADVMRRGRVEVERYSWCPNLKSRYSLSRRAKKIALELIELRNEGNAYTVFSNPVVEIEVIPSNSGEEFDSRKLQEEEVMAALRDDGVTMIGICGMGGVGKTTLAEKIRQKAKQERLFNDFVMVIVSQQPDLNRIQGEIARGVGLKLDGDDMSSRGDRLHTRLMDQNSCILIILDDVWKALDLKRLGIPCGSNHNHRCKVTFTTRFRSVCEAMEAQKIMEVGTLSEEEAWILFRQKVGDFVDDPSLHDTPKEVAKECKGLPLAIITVAGALKKHKNKRSWDCALEELRSAVTISIPEVPTELYKPLKLSYDHLQSNEAKYLFLLCSLFEEDSDICPEELLRYGMGLHIFPGIKNLEHARNKVCYMLETFKDCFLLSQGSDKNYVKMHDVMRDVAIYIASEGKHIFMINHNVNSEEFPRKDSYEQYTHMSIVANNFDELPSPIIFPKLKLLMVKLCFKESFKLQDDFFDGMSELNVLSLRGARYANPILPFPGSIQRLSSLRTLCLSKLRLDDISIIGELVTLEILSIVDCKLEELPVEIGELINLIMLEWRNVDRSLKRISVGVLSRLVRLEELHMMGVRECGYSTLSDLESLSRLTTLTLSHCSRDVIYSNLVLPSKLTQYALKVGEATLQRDDYNKKIALEVMETTPLGDWICHLLKESEFVYLTGMGSNNVLTELQLNEFQNMKCLRLFNCNLVTLLLNVSGRTHEVIKFPNLYELELGFLGCLTHFCSDNVEGIEFPMLRKMRFFKLSEFQNFWPTTNNSITHSHPLFHEKVSCPNLEKLCIDGAYNISDLCSQQLPTPYFSKLVNLGIKTCEKLRNLMPASVAKGLLNLRELEIVNCKSMEEVITKGEGIMTLFPLLEQLKLKGLPSLGHFFVMEHTLQIPFLKKVMIFDCPEMKTFVQEGISMNLESVNNDDLKKAMFTSKVFFPSLEELYINGANSISALWSHELPTPYFGKLVYLGVMSCGTLRNLMSQSVARGLLNLRRLHIKHCYSMEEVITKGKGIKTLFPLLEELNLKGLPKLKNFFLTEHALQFPFLREVKISECYKMKTFVQQEIPVSRESDDEVKLVMFNSKVFCPNLEKLYISGANSINALFSYQLPTSYLCKLEILQVENCSKLRNLMSQSVASALLNLRRLDIENCYSMEEVIREEEQLGEGMITFFPLLKELNLQTLPKLGHFFLTEHALKFPLLRDMKIFDCHEMKTFVQRSLQNVNGDDEVKVDDLNNAMFNSKVCPVPLPL</sequence>
<evidence type="ECO:0000256" key="2">
    <source>
        <dbReference type="ARBA" id="ARBA00022614"/>
    </source>
</evidence>
<dbReference type="SUPFAM" id="SSF52058">
    <property type="entry name" value="L domain-like"/>
    <property type="match status" value="1"/>
</dbReference>
<accession>A0A6N2AUU6</accession>
<dbReference type="GO" id="GO:0006952">
    <property type="term" value="P:defense response"/>
    <property type="evidence" value="ECO:0007669"/>
    <property type="project" value="UniProtKB-KW"/>
</dbReference>
<evidence type="ECO:0000256" key="1">
    <source>
        <dbReference type="ARBA" id="ARBA00008894"/>
    </source>
</evidence>
<evidence type="ECO:0000256" key="6">
    <source>
        <dbReference type="ARBA" id="ARBA00022840"/>
    </source>
</evidence>
<dbReference type="Gene3D" id="3.80.10.10">
    <property type="entry name" value="Ribonuclease Inhibitor"/>
    <property type="match status" value="4"/>
</dbReference>
<feature type="domain" description="NB-ARC" evidence="7">
    <location>
        <begin position="158"/>
        <end position="319"/>
    </location>
</feature>
<keyword evidence="3" id="KW-0677">Repeat</keyword>
<feature type="domain" description="Disease resistance protein At4g27190-like leucine-rich repeats" evidence="8">
    <location>
        <begin position="1014"/>
        <end position="1135"/>
    </location>
</feature>
<keyword evidence="2" id="KW-0433">Leucine-rich repeat</keyword>
<dbReference type="InterPro" id="IPR027417">
    <property type="entry name" value="P-loop_NTPase"/>
</dbReference>
<dbReference type="InterPro" id="IPR042197">
    <property type="entry name" value="Apaf_helical"/>
</dbReference>
<proteinExistence type="inferred from homology"/>
<protein>
    <submittedName>
        <fullName evidence="9">Uncharacterized protein</fullName>
    </submittedName>
</protein>
<dbReference type="FunFam" id="3.40.50.300:FF:001091">
    <property type="entry name" value="Probable disease resistance protein At1g61300"/>
    <property type="match status" value="1"/>
</dbReference>
<dbReference type="Gene3D" id="1.10.10.10">
    <property type="entry name" value="Winged helix-like DNA-binding domain superfamily/Winged helix DNA-binding domain"/>
    <property type="match status" value="1"/>
</dbReference>
<keyword evidence="6" id="KW-0067">ATP-binding</keyword>
<feature type="domain" description="Disease resistance protein At4g27190-like leucine-rich repeats" evidence="8">
    <location>
        <begin position="864"/>
        <end position="992"/>
    </location>
</feature>
<dbReference type="PANTHER" id="PTHR33463">
    <property type="entry name" value="NB-ARC DOMAIN-CONTAINING PROTEIN-RELATED"/>
    <property type="match status" value="1"/>
</dbReference>
<dbReference type="GO" id="GO:0005524">
    <property type="term" value="F:ATP binding"/>
    <property type="evidence" value="ECO:0007669"/>
    <property type="project" value="UniProtKB-KW"/>
</dbReference>
<dbReference type="SUPFAM" id="SSF52540">
    <property type="entry name" value="P-loop containing nucleoside triphosphate hydrolases"/>
    <property type="match status" value="1"/>
</dbReference>
<dbReference type="InterPro" id="IPR002182">
    <property type="entry name" value="NB-ARC"/>
</dbReference>
<reference evidence="9" key="1">
    <citation type="submission" date="2019-05" db="EMBL/GenBank/DDBJ databases">
        <title>The de novo reference genome and transcriptome assemblies of the wild tomato species Solanum chilense.</title>
        <authorList>
            <person name="Stam R."/>
            <person name="Nosenko T."/>
            <person name="Hoerger A.C."/>
            <person name="Stephan W."/>
            <person name="Seidel M.A."/>
            <person name="Kuhn J.M.M."/>
            <person name="Haberer G."/>
            <person name="Tellier A."/>
        </authorList>
    </citation>
    <scope>NUCLEOTIDE SEQUENCE</scope>
    <source>
        <tissue evidence="9">Mature leaves</tissue>
    </source>
</reference>
<dbReference type="InterPro" id="IPR050905">
    <property type="entry name" value="Plant_NBS-LRR"/>
</dbReference>
<comment type="similarity">
    <text evidence="1">Belongs to the disease resistance NB-LRR family.</text>
</comment>
<dbReference type="Pfam" id="PF23247">
    <property type="entry name" value="LRR_RPS2"/>
    <property type="match status" value="3"/>
</dbReference>
<dbReference type="PRINTS" id="PR00364">
    <property type="entry name" value="DISEASERSIST"/>
</dbReference>
<organism evidence="9">
    <name type="scientific">Solanum chilense</name>
    <name type="common">Tomato</name>
    <name type="synonym">Lycopersicon chilense</name>
    <dbReference type="NCBI Taxonomy" id="4083"/>
    <lineage>
        <taxon>Eukaryota</taxon>
        <taxon>Viridiplantae</taxon>
        <taxon>Streptophyta</taxon>
        <taxon>Embryophyta</taxon>
        <taxon>Tracheophyta</taxon>
        <taxon>Spermatophyta</taxon>
        <taxon>Magnoliopsida</taxon>
        <taxon>eudicotyledons</taxon>
        <taxon>Gunneridae</taxon>
        <taxon>Pentapetalae</taxon>
        <taxon>asterids</taxon>
        <taxon>lamiids</taxon>
        <taxon>Solanales</taxon>
        <taxon>Solanaceae</taxon>
        <taxon>Solanoideae</taxon>
        <taxon>Solaneae</taxon>
        <taxon>Solanum</taxon>
        <taxon>Solanum subgen. Lycopersicon</taxon>
    </lineage>
</organism>
<evidence type="ECO:0000256" key="5">
    <source>
        <dbReference type="ARBA" id="ARBA00022821"/>
    </source>
</evidence>
<evidence type="ECO:0000313" key="9">
    <source>
        <dbReference type="EMBL" id="TMW85510.1"/>
    </source>
</evidence>
<evidence type="ECO:0000259" key="7">
    <source>
        <dbReference type="Pfam" id="PF00931"/>
    </source>
</evidence>
<dbReference type="Gene3D" id="3.40.50.300">
    <property type="entry name" value="P-loop containing nucleotide triphosphate hydrolases"/>
    <property type="match status" value="1"/>
</dbReference>
<dbReference type="EMBL" id="RXGB01007390">
    <property type="protein sequence ID" value="TMW85510.1"/>
    <property type="molecule type" value="Genomic_DNA"/>
</dbReference>
<comment type="caution">
    <text evidence="9">The sequence shown here is derived from an EMBL/GenBank/DDBJ whole genome shotgun (WGS) entry which is preliminary data.</text>
</comment>
<dbReference type="SUPFAM" id="SSF52047">
    <property type="entry name" value="RNI-like"/>
    <property type="match status" value="1"/>
</dbReference>
<dbReference type="InterPro" id="IPR057135">
    <property type="entry name" value="At4g27190-like_LRR"/>
</dbReference>
<dbReference type="Pfam" id="PF00931">
    <property type="entry name" value="NB-ARC"/>
    <property type="match status" value="1"/>
</dbReference>
<feature type="domain" description="Disease resistance protein At4g27190-like leucine-rich repeats" evidence="8">
    <location>
        <begin position="1164"/>
        <end position="1293"/>
    </location>
</feature>
<evidence type="ECO:0000259" key="8">
    <source>
        <dbReference type="Pfam" id="PF23247"/>
    </source>
</evidence>
<gene>
    <name evidence="9" type="ORF">EJD97_023035</name>
</gene>
<keyword evidence="5" id="KW-0611">Plant defense</keyword>
<keyword evidence="4" id="KW-0547">Nucleotide-binding</keyword>
<evidence type="ECO:0000256" key="3">
    <source>
        <dbReference type="ARBA" id="ARBA00022737"/>
    </source>
</evidence>
<name>A0A6N2AUU6_SOLCI</name>
<dbReference type="InterPro" id="IPR032675">
    <property type="entry name" value="LRR_dom_sf"/>
</dbReference>
<dbReference type="GO" id="GO:0043531">
    <property type="term" value="F:ADP binding"/>
    <property type="evidence" value="ECO:0007669"/>
    <property type="project" value="InterPro"/>
</dbReference>
<dbReference type="InterPro" id="IPR036388">
    <property type="entry name" value="WH-like_DNA-bd_sf"/>
</dbReference>